<dbReference type="EMBL" id="JAHQIW010001730">
    <property type="protein sequence ID" value="KAJ1353489.1"/>
    <property type="molecule type" value="Genomic_DNA"/>
</dbReference>
<proteinExistence type="predicted"/>
<sequence length="69" mass="7757">MHRTHSYPTDYGDGLHNWPIQYLQCLLMHVVSAITSDKIKRNGFVNNYGYGPHGIGPSNVGVDSFGFFK</sequence>
<reference evidence="1" key="1">
    <citation type="submission" date="2021-06" db="EMBL/GenBank/DDBJ databases">
        <title>Parelaphostrongylus tenuis whole genome reference sequence.</title>
        <authorList>
            <person name="Garwood T.J."/>
            <person name="Larsen P.A."/>
            <person name="Fountain-Jones N.M."/>
            <person name="Garbe J.R."/>
            <person name="Macchietto M.G."/>
            <person name="Kania S.A."/>
            <person name="Gerhold R.W."/>
            <person name="Richards J.E."/>
            <person name="Wolf T.M."/>
        </authorList>
    </citation>
    <scope>NUCLEOTIDE SEQUENCE</scope>
    <source>
        <strain evidence="1">MNPRO001-30</strain>
        <tissue evidence="1">Meninges</tissue>
    </source>
</reference>
<evidence type="ECO:0000313" key="1">
    <source>
        <dbReference type="EMBL" id="KAJ1353489.1"/>
    </source>
</evidence>
<dbReference type="Proteomes" id="UP001196413">
    <property type="component" value="Unassembled WGS sequence"/>
</dbReference>
<name>A0AAD5MYM0_PARTN</name>
<protein>
    <submittedName>
        <fullName evidence="1">Uncharacterized protein</fullName>
    </submittedName>
</protein>
<evidence type="ECO:0000313" key="2">
    <source>
        <dbReference type="Proteomes" id="UP001196413"/>
    </source>
</evidence>
<gene>
    <name evidence="1" type="ORF">KIN20_010127</name>
</gene>
<comment type="caution">
    <text evidence="1">The sequence shown here is derived from an EMBL/GenBank/DDBJ whole genome shotgun (WGS) entry which is preliminary data.</text>
</comment>
<keyword evidence="2" id="KW-1185">Reference proteome</keyword>
<organism evidence="1 2">
    <name type="scientific">Parelaphostrongylus tenuis</name>
    <name type="common">Meningeal worm</name>
    <dbReference type="NCBI Taxonomy" id="148309"/>
    <lineage>
        <taxon>Eukaryota</taxon>
        <taxon>Metazoa</taxon>
        <taxon>Ecdysozoa</taxon>
        <taxon>Nematoda</taxon>
        <taxon>Chromadorea</taxon>
        <taxon>Rhabditida</taxon>
        <taxon>Rhabditina</taxon>
        <taxon>Rhabditomorpha</taxon>
        <taxon>Strongyloidea</taxon>
        <taxon>Metastrongylidae</taxon>
        <taxon>Parelaphostrongylus</taxon>
    </lineage>
</organism>
<dbReference type="AlphaFoldDB" id="A0AAD5MYM0"/>
<accession>A0AAD5MYM0</accession>